<organism>
    <name type="scientific">Serpula lacrymans var. lacrymans (strain S7.9)</name>
    <name type="common">Dry rot fungus</name>
    <dbReference type="NCBI Taxonomy" id="578457"/>
    <lineage>
        <taxon>Eukaryota</taxon>
        <taxon>Fungi</taxon>
        <taxon>Dikarya</taxon>
        <taxon>Basidiomycota</taxon>
        <taxon>Agaricomycotina</taxon>
        <taxon>Agaricomycetes</taxon>
        <taxon>Agaricomycetidae</taxon>
        <taxon>Boletales</taxon>
        <taxon>Coniophorineae</taxon>
        <taxon>Serpulaceae</taxon>
        <taxon>Serpula</taxon>
    </lineage>
</organism>
<dbReference type="GeneID" id="18819867"/>
<feature type="non-terminal residue" evidence="1">
    <location>
        <position position="154"/>
    </location>
</feature>
<dbReference type="Proteomes" id="UP000008064">
    <property type="component" value="Unassembled WGS sequence"/>
</dbReference>
<gene>
    <name evidence="1" type="ORF">SERLADRAFT_471039</name>
</gene>
<name>F8P0M9_SERL9</name>
<dbReference type="OrthoDB" id="112749at2759"/>
<proteinExistence type="predicted"/>
<evidence type="ECO:0000313" key="1">
    <source>
        <dbReference type="EMBL" id="EGO22713.1"/>
    </source>
</evidence>
<sequence>MATTVLEEHTLSTLPTPRCKGMLEHPCASSERLRLSAISRNLDNALREPSDPLAKHFLHGLAYTIGSALGSTPPSQQQCLDAFIMPNKVGLMAGARAWSKHFHRSQGDVQGSDEGIKGKSDGWWGMPSGPVGVINEKALSLFWRVMKEATWKNL</sequence>
<dbReference type="RefSeq" id="XP_007319953.1">
    <property type="nucleotide sequence ID" value="XM_007319891.1"/>
</dbReference>
<dbReference type="KEGG" id="sla:SERLADRAFT_471039"/>
<accession>F8P0M9</accession>
<protein>
    <submittedName>
        <fullName evidence="1">Uncharacterized protein</fullName>
    </submittedName>
</protein>
<reference evidence="1" key="1">
    <citation type="submission" date="2011-04" db="EMBL/GenBank/DDBJ databases">
        <title>Evolution of plant cell wall degrading machinery underlies the functional diversity of forest fungi.</title>
        <authorList>
            <consortium name="US DOE Joint Genome Institute (JGI-PGF)"/>
            <person name="Eastwood D.C."/>
            <person name="Floudas D."/>
            <person name="Binder M."/>
            <person name="Majcherczyk A."/>
            <person name="Schneider P."/>
            <person name="Aerts A."/>
            <person name="Asiegbu F.O."/>
            <person name="Baker S.E."/>
            <person name="Barry K."/>
            <person name="Bendiksby M."/>
            <person name="Blumentritt M."/>
            <person name="Coutinho P.M."/>
            <person name="Cullen D."/>
            <person name="Cullen D."/>
            <person name="Gathman A."/>
            <person name="Goodell B."/>
            <person name="Henrissat B."/>
            <person name="Ihrmark K."/>
            <person name="Kauserud H."/>
            <person name="Kohler A."/>
            <person name="LaButti K."/>
            <person name="Lapidus A."/>
            <person name="Lavin J.L."/>
            <person name="Lee Y.-H."/>
            <person name="Lindquist E."/>
            <person name="Lilly W."/>
            <person name="Lucas S."/>
            <person name="Morin E."/>
            <person name="Murat C."/>
            <person name="Oguiza J.A."/>
            <person name="Park J."/>
            <person name="Pisabarro A.G."/>
            <person name="Riley R."/>
            <person name="Rosling A."/>
            <person name="Salamov A."/>
            <person name="Schmidt O."/>
            <person name="Schmutz J."/>
            <person name="Skrede I."/>
            <person name="Stenlid J."/>
            <person name="Wiebenga A."/>
            <person name="Xie X."/>
            <person name="Kues U."/>
            <person name="Hibbett D.S."/>
            <person name="Hoffmeister D."/>
            <person name="Hogberg N."/>
            <person name="Martin F."/>
            <person name="Grigoriev I.V."/>
            <person name="Watkinson S.C."/>
        </authorList>
    </citation>
    <scope>NUCLEOTIDE SEQUENCE</scope>
    <source>
        <strain evidence="1">S7.9</strain>
    </source>
</reference>
<dbReference type="PANTHER" id="PTHR34204">
    <property type="entry name" value="RNA-BINDING ASCH DOMAIN PROTEIN"/>
    <property type="match status" value="1"/>
</dbReference>
<dbReference type="HOGENOM" id="CLU_110812_0_0_1"/>
<dbReference type="AlphaFoldDB" id="F8P0M9"/>
<dbReference type="EMBL" id="GL945436">
    <property type="protein sequence ID" value="EGO22713.1"/>
    <property type="molecule type" value="Genomic_DNA"/>
</dbReference>
<dbReference type="PANTHER" id="PTHR34204:SF2">
    <property type="entry name" value="RNA-BINDING ASCH DOMAIN PROTEIN"/>
    <property type="match status" value="1"/>
</dbReference>